<dbReference type="Gramene" id="PRQ45370">
    <property type="protein sequence ID" value="PRQ45370"/>
    <property type="gene ID" value="RchiOBHm_Chr3g0490601"/>
</dbReference>
<dbReference type="PANTHER" id="PTHR35460:SF5">
    <property type="entry name" value="TRNA LIGASE PHOSPHODIESTERASE DOMAIN-CONTAINING PROTEIN"/>
    <property type="match status" value="1"/>
</dbReference>
<accession>A0A2P6RG12</accession>
<sequence length="201" mass="21860">MELDPMIFCGQLPKDDFVVVTYSSRMVGQWEAKVLLKPLRSLPSVGSGAYPTNHIWIFSTRKAVTSVFAAFDALCEEGTATTVCRALDEVAGIAKSKASLWTTTVAVLSGHKAYYLRQKKIWARDEEGDLDKESLPSSPTASAADTIPKAEGLIVFFPGLPVSATSAFDVELLNCFGSLVKMPPLKSNRNSLLNIVKSTRE</sequence>
<organism evidence="1 2">
    <name type="scientific">Rosa chinensis</name>
    <name type="common">China rose</name>
    <dbReference type="NCBI Taxonomy" id="74649"/>
    <lineage>
        <taxon>Eukaryota</taxon>
        <taxon>Viridiplantae</taxon>
        <taxon>Streptophyta</taxon>
        <taxon>Embryophyta</taxon>
        <taxon>Tracheophyta</taxon>
        <taxon>Spermatophyta</taxon>
        <taxon>Magnoliopsida</taxon>
        <taxon>eudicotyledons</taxon>
        <taxon>Gunneridae</taxon>
        <taxon>Pentapetalae</taxon>
        <taxon>rosids</taxon>
        <taxon>fabids</taxon>
        <taxon>Rosales</taxon>
        <taxon>Rosaceae</taxon>
        <taxon>Rosoideae</taxon>
        <taxon>Rosoideae incertae sedis</taxon>
        <taxon>Rosa</taxon>
    </lineage>
</organism>
<keyword evidence="1" id="KW-0378">Hydrolase</keyword>
<dbReference type="GO" id="GO:0004113">
    <property type="term" value="F:2',3'-cyclic-nucleotide 3'-phosphodiesterase activity"/>
    <property type="evidence" value="ECO:0007669"/>
    <property type="project" value="UniProtKB-EC"/>
</dbReference>
<dbReference type="STRING" id="74649.A0A2P6RG12"/>
<dbReference type="AlphaFoldDB" id="A0A2P6RG12"/>
<evidence type="ECO:0000313" key="2">
    <source>
        <dbReference type="Proteomes" id="UP000238479"/>
    </source>
</evidence>
<dbReference type="GO" id="GO:0003972">
    <property type="term" value="F:RNA ligase (ATP) activity"/>
    <property type="evidence" value="ECO:0007669"/>
    <property type="project" value="InterPro"/>
</dbReference>
<evidence type="ECO:0000313" key="1">
    <source>
        <dbReference type="EMBL" id="PRQ45370.1"/>
    </source>
</evidence>
<protein>
    <submittedName>
        <fullName evidence="1">Putative 2',3'-cyclic-nucleotide 3'-phosphodiesterase</fullName>
        <ecNumber evidence="1">3.1.4.37</ecNumber>
    </submittedName>
</protein>
<dbReference type="PANTHER" id="PTHR35460">
    <property type="entry name" value="TRNA LIGASE 1"/>
    <property type="match status" value="1"/>
</dbReference>
<proteinExistence type="predicted"/>
<reference evidence="1 2" key="1">
    <citation type="journal article" date="2018" name="Nat. Genet.">
        <title>The Rosa genome provides new insights in the design of modern roses.</title>
        <authorList>
            <person name="Bendahmane M."/>
        </authorList>
    </citation>
    <scope>NUCLEOTIDE SEQUENCE [LARGE SCALE GENOMIC DNA]</scope>
    <source>
        <strain evidence="2">cv. Old Blush</strain>
    </source>
</reference>
<dbReference type="GO" id="GO:0006388">
    <property type="term" value="P:tRNA splicing, via endonucleolytic cleavage and ligation"/>
    <property type="evidence" value="ECO:0007669"/>
    <property type="project" value="InterPro"/>
</dbReference>
<dbReference type="EMBL" id="PDCK01000041">
    <property type="protein sequence ID" value="PRQ45370.1"/>
    <property type="molecule type" value="Genomic_DNA"/>
</dbReference>
<name>A0A2P6RG12_ROSCH</name>
<dbReference type="InterPro" id="IPR038837">
    <property type="entry name" value="tRNA_ligase_1"/>
</dbReference>
<keyword evidence="2" id="KW-1185">Reference proteome</keyword>
<comment type="caution">
    <text evidence="1">The sequence shown here is derived from an EMBL/GenBank/DDBJ whole genome shotgun (WGS) entry which is preliminary data.</text>
</comment>
<gene>
    <name evidence="1" type="ORF">RchiOBHm_Chr3g0490601</name>
</gene>
<dbReference type="Proteomes" id="UP000238479">
    <property type="component" value="Chromosome 3"/>
</dbReference>
<dbReference type="EC" id="3.1.4.37" evidence="1"/>